<dbReference type="Proteomes" id="UP001165960">
    <property type="component" value="Unassembled WGS sequence"/>
</dbReference>
<reference evidence="1" key="1">
    <citation type="submission" date="2022-04" db="EMBL/GenBank/DDBJ databases">
        <title>Genome of the entomopathogenic fungus Entomophthora muscae.</title>
        <authorList>
            <person name="Elya C."/>
            <person name="Lovett B.R."/>
            <person name="Lee E."/>
            <person name="Macias A.M."/>
            <person name="Hajek A.E."/>
            <person name="De Bivort B.L."/>
            <person name="Kasson M.T."/>
            <person name="De Fine Licht H.H."/>
            <person name="Stajich J.E."/>
        </authorList>
    </citation>
    <scope>NUCLEOTIDE SEQUENCE</scope>
    <source>
        <strain evidence="1">Berkeley</strain>
    </source>
</reference>
<proteinExistence type="predicted"/>
<comment type="caution">
    <text evidence="1">The sequence shown here is derived from an EMBL/GenBank/DDBJ whole genome shotgun (WGS) entry which is preliminary data.</text>
</comment>
<name>A0ACC2SCF3_9FUNG</name>
<organism evidence="1 2">
    <name type="scientific">Entomophthora muscae</name>
    <dbReference type="NCBI Taxonomy" id="34485"/>
    <lineage>
        <taxon>Eukaryota</taxon>
        <taxon>Fungi</taxon>
        <taxon>Fungi incertae sedis</taxon>
        <taxon>Zoopagomycota</taxon>
        <taxon>Entomophthoromycotina</taxon>
        <taxon>Entomophthoromycetes</taxon>
        <taxon>Entomophthorales</taxon>
        <taxon>Entomophthoraceae</taxon>
        <taxon>Entomophthora</taxon>
    </lineage>
</organism>
<keyword evidence="2" id="KW-1185">Reference proteome</keyword>
<evidence type="ECO:0000313" key="2">
    <source>
        <dbReference type="Proteomes" id="UP001165960"/>
    </source>
</evidence>
<evidence type="ECO:0000313" key="1">
    <source>
        <dbReference type="EMBL" id="KAJ9059985.1"/>
    </source>
</evidence>
<dbReference type="EMBL" id="QTSX02005294">
    <property type="protein sequence ID" value="KAJ9059985.1"/>
    <property type="molecule type" value="Genomic_DNA"/>
</dbReference>
<gene>
    <name evidence="1" type="ORF">DSO57_1035724</name>
</gene>
<sequence length="555" mass="60935">MQETQVLPLPTWWENEGLTEAEATKFDRQFFYRRNAAINSNSGEQEVPVSYINWASSTTARILWVTIVLLGIQFSWSLEFSYGTPYLLSLGLSKSMMSLVWLAGPISGLIMQPLIGTLSDRCESPLGRRRPFLLVGGIGVIFSLFSIGWTSELVHYLGGTPDCVSLIAVAAFVILDIAINTIQAVSRALIVDVLPVSLQDLGNAWAGKMLGLGNVIGYLMGYLDLVSLFPFLGDKQLKVLCFLSSMLLAVTLGITCFMIREIPHINDQAFLSQSPRDSQVSGILSTISQVVRIVQNLPTFVLNILKVQVLAWVGWFPFMFYSTTWVAEFIPFGKNSPIPHDRVGETTRAGAQALLIYSLVSVFSSFILPCLSRSTSQAEALPGLLETTLVSLRIVKRREEGSSDSFFQRLPTVPQMFTLSLVMFGFLMISSILVQSVVGATVIIALCGIPWAVAMWVPYALIGEFVQSHNSIADYQALEGGLEEENYPESSQESLEAGMILGIHNTSIVIPQLMTSLLASFIFQRIGSDASVGWLFPLGGVLALFAALLSTRLWK</sequence>
<protein>
    <submittedName>
        <fullName evidence="1">Uncharacterized protein</fullName>
    </submittedName>
</protein>
<accession>A0ACC2SCF3</accession>